<dbReference type="OrthoDB" id="9799347at2"/>
<organism evidence="7 8">
    <name type="scientific">Idiomarina xiamenensis 10-D-4</name>
    <dbReference type="NCBI Taxonomy" id="740709"/>
    <lineage>
        <taxon>Bacteria</taxon>
        <taxon>Pseudomonadati</taxon>
        <taxon>Pseudomonadota</taxon>
        <taxon>Gammaproteobacteria</taxon>
        <taxon>Alteromonadales</taxon>
        <taxon>Idiomarinaceae</taxon>
        <taxon>Idiomarina</taxon>
    </lineage>
</organism>
<evidence type="ECO:0000256" key="3">
    <source>
        <dbReference type="ARBA" id="ARBA00022748"/>
    </source>
</evidence>
<feature type="domain" description="Thioredoxin" evidence="6">
    <location>
        <begin position="37"/>
        <end position="175"/>
    </location>
</feature>
<evidence type="ECO:0000256" key="5">
    <source>
        <dbReference type="ARBA" id="ARBA00023284"/>
    </source>
</evidence>
<dbReference type="PANTHER" id="PTHR42852">
    <property type="entry name" value="THIOL:DISULFIDE INTERCHANGE PROTEIN DSBE"/>
    <property type="match status" value="1"/>
</dbReference>
<keyword evidence="8" id="KW-1185">Reference proteome</keyword>
<dbReference type="PATRIC" id="fig|740709.3.peg.2292"/>
<reference evidence="7 8" key="1">
    <citation type="journal article" date="2012" name="J. Bacteriol.">
        <title>Genome Sequence of Idiomarina xiamenensis Type Strain 10-D-4.</title>
        <authorList>
            <person name="Lai Q."/>
            <person name="Wang L."/>
            <person name="Wang W."/>
            <person name="Shao Z."/>
        </authorList>
    </citation>
    <scope>NUCLEOTIDE SEQUENCE [LARGE SCALE GENOMIC DNA]</scope>
    <source>
        <strain evidence="7 8">10-D-4</strain>
    </source>
</reference>
<comment type="similarity">
    <text evidence="2">Belongs to the thioredoxin family. DsbE subfamily.</text>
</comment>
<dbReference type="Pfam" id="PF08534">
    <property type="entry name" value="Redoxin"/>
    <property type="match status" value="1"/>
</dbReference>
<proteinExistence type="inferred from homology"/>
<accession>K2KT43</accession>
<dbReference type="PROSITE" id="PS51352">
    <property type="entry name" value="THIOREDOXIN_2"/>
    <property type="match status" value="1"/>
</dbReference>
<dbReference type="GO" id="GO:0015036">
    <property type="term" value="F:disulfide oxidoreductase activity"/>
    <property type="evidence" value="ECO:0007669"/>
    <property type="project" value="InterPro"/>
</dbReference>
<evidence type="ECO:0000256" key="1">
    <source>
        <dbReference type="ARBA" id="ARBA00004383"/>
    </source>
</evidence>
<dbReference type="InterPro" id="IPR004799">
    <property type="entry name" value="Periplasmic_diS_OxRdtase_DsbE"/>
</dbReference>
<evidence type="ECO:0000313" key="8">
    <source>
        <dbReference type="Proteomes" id="UP000014115"/>
    </source>
</evidence>
<name>K2KT43_9GAMM</name>
<comment type="subcellular location">
    <subcellularLocation>
        <location evidence="1">Cell inner membrane</location>
        <topology evidence="1">Single-pass membrane protein</topology>
        <orientation evidence="1">Periplasmic side</orientation>
    </subcellularLocation>
</comment>
<dbReference type="CDD" id="cd03010">
    <property type="entry name" value="TlpA_like_DsbE"/>
    <property type="match status" value="1"/>
</dbReference>
<sequence length="180" mass="20150">MSKLKLAILFVPLALFIGLAAFLLRGLFSDPTELNSALIGKPVPAFQLPNIYHPEQRFDQSLLKGKPVLLNVWATWCPTCRAEHEFLNQLADQGVNIIGLNYKDDSRAKAVDWLNTLGDPYQQTLFDEKGSVAIDFGVYGAPETFIIDAQGIVRYRHVGDVNARNWQQTLAPIYYGLEAQ</sequence>
<dbReference type="InterPro" id="IPR013740">
    <property type="entry name" value="Redoxin"/>
</dbReference>
<protein>
    <submittedName>
        <fullName evidence="7">Disulfide isomerase</fullName>
    </submittedName>
</protein>
<dbReference type="eggNOG" id="COG0526">
    <property type="taxonomic scope" value="Bacteria"/>
</dbReference>
<keyword evidence="7" id="KW-0413">Isomerase</keyword>
<keyword evidence="3" id="KW-0201">Cytochrome c-type biogenesis</keyword>
<dbReference type="InterPro" id="IPR017937">
    <property type="entry name" value="Thioredoxin_CS"/>
</dbReference>
<dbReference type="STRING" id="740709.A10D4_11344"/>
<dbReference type="InterPro" id="IPR036249">
    <property type="entry name" value="Thioredoxin-like_sf"/>
</dbReference>
<dbReference type="EMBL" id="AMRG01000016">
    <property type="protein sequence ID" value="EKE80805.1"/>
    <property type="molecule type" value="Genomic_DNA"/>
</dbReference>
<dbReference type="GO" id="GO:0017004">
    <property type="term" value="P:cytochrome complex assembly"/>
    <property type="evidence" value="ECO:0007669"/>
    <property type="project" value="UniProtKB-KW"/>
</dbReference>
<dbReference type="RefSeq" id="WP_008489630.1">
    <property type="nucleotide sequence ID" value="NZ_AMRG01000016.1"/>
</dbReference>
<dbReference type="Gene3D" id="3.40.30.10">
    <property type="entry name" value="Glutaredoxin"/>
    <property type="match status" value="1"/>
</dbReference>
<comment type="caution">
    <text evidence="7">The sequence shown here is derived from an EMBL/GenBank/DDBJ whole genome shotgun (WGS) entry which is preliminary data.</text>
</comment>
<keyword evidence="5" id="KW-0676">Redox-active center</keyword>
<gene>
    <name evidence="7" type="ORF">A10D4_11344</name>
</gene>
<dbReference type="PROSITE" id="PS00194">
    <property type="entry name" value="THIOREDOXIN_1"/>
    <property type="match status" value="1"/>
</dbReference>
<dbReference type="NCBIfam" id="TIGR00385">
    <property type="entry name" value="dsbE"/>
    <property type="match status" value="1"/>
</dbReference>
<dbReference type="GO" id="GO:0005886">
    <property type="term" value="C:plasma membrane"/>
    <property type="evidence" value="ECO:0007669"/>
    <property type="project" value="UniProtKB-SubCell"/>
</dbReference>
<dbReference type="Proteomes" id="UP000014115">
    <property type="component" value="Unassembled WGS sequence"/>
</dbReference>
<dbReference type="InterPro" id="IPR013766">
    <property type="entry name" value="Thioredoxin_domain"/>
</dbReference>
<dbReference type="PANTHER" id="PTHR42852:SF6">
    <property type="entry name" value="THIOL:DISULFIDE INTERCHANGE PROTEIN DSBE"/>
    <property type="match status" value="1"/>
</dbReference>
<keyword evidence="4" id="KW-1015">Disulfide bond</keyword>
<evidence type="ECO:0000313" key="7">
    <source>
        <dbReference type="EMBL" id="EKE80805.1"/>
    </source>
</evidence>
<dbReference type="InterPro" id="IPR050553">
    <property type="entry name" value="Thioredoxin_ResA/DsbE_sf"/>
</dbReference>
<dbReference type="GO" id="GO:0016853">
    <property type="term" value="F:isomerase activity"/>
    <property type="evidence" value="ECO:0007669"/>
    <property type="project" value="UniProtKB-KW"/>
</dbReference>
<dbReference type="AlphaFoldDB" id="K2KT43"/>
<evidence type="ECO:0000256" key="2">
    <source>
        <dbReference type="ARBA" id="ARBA00007758"/>
    </source>
</evidence>
<evidence type="ECO:0000256" key="4">
    <source>
        <dbReference type="ARBA" id="ARBA00023157"/>
    </source>
</evidence>
<dbReference type="GO" id="GO:0030288">
    <property type="term" value="C:outer membrane-bounded periplasmic space"/>
    <property type="evidence" value="ECO:0007669"/>
    <property type="project" value="InterPro"/>
</dbReference>
<evidence type="ECO:0000259" key="6">
    <source>
        <dbReference type="PROSITE" id="PS51352"/>
    </source>
</evidence>
<dbReference type="SUPFAM" id="SSF52833">
    <property type="entry name" value="Thioredoxin-like"/>
    <property type="match status" value="1"/>
</dbReference>